<evidence type="ECO:0000313" key="8">
    <source>
        <dbReference type="EMBL" id="GGW40903.1"/>
    </source>
</evidence>
<feature type="transmembrane region" description="Helical" evidence="7">
    <location>
        <begin position="366"/>
        <end position="394"/>
    </location>
</feature>
<evidence type="ECO:0000256" key="3">
    <source>
        <dbReference type="ARBA" id="ARBA00022475"/>
    </source>
</evidence>
<protein>
    <submittedName>
        <fullName evidence="8">Lipopolysaccharide biosynthesis protein</fullName>
    </submittedName>
</protein>
<keyword evidence="6 7" id="KW-0472">Membrane</keyword>
<feature type="transmembrane region" description="Helical" evidence="7">
    <location>
        <begin position="12"/>
        <end position="35"/>
    </location>
</feature>
<reference evidence="8" key="1">
    <citation type="journal article" date="2014" name="Int. J. Syst. Evol. Microbiol.">
        <title>Complete genome sequence of Corynebacterium casei LMG S-19264T (=DSM 44701T), isolated from a smear-ripened cheese.</title>
        <authorList>
            <consortium name="US DOE Joint Genome Institute (JGI-PGF)"/>
            <person name="Walter F."/>
            <person name="Albersmeier A."/>
            <person name="Kalinowski J."/>
            <person name="Ruckert C."/>
        </authorList>
    </citation>
    <scope>NUCLEOTIDE SEQUENCE</scope>
    <source>
        <strain evidence="8">KCTC 12113</strain>
    </source>
</reference>
<feature type="transmembrane region" description="Helical" evidence="7">
    <location>
        <begin position="79"/>
        <end position="102"/>
    </location>
</feature>
<dbReference type="CDD" id="cd13127">
    <property type="entry name" value="MATE_tuaB_like"/>
    <property type="match status" value="1"/>
</dbReference>
<evidence type="ECO:0000256" key="4">
    <source>
        <dbReference type="ARBA" id="ARBA00022692"/>
    </source>
</evidence>
<dbReference type="Pfam" id="PF13440">
    <property type="entry name" value="Polysacc_synt_3"/>
    <property type="match status" value="1"/>
</dbReference>
<feature type="transmembrane region" description="Helical" evidence="7">
    <location>
        <begin position="114"/>
        <end position="135"/>
    </location>
</feature>
<evidence type="ECO:0000256" key="2">
    <source>
        <dbReference type="ARBA" id="ARBA00007430"/>
    </source>
</evidence>
<dbReference type="RefSeq" id="WP_026813844.1">
    <property type="nucleotide sequence ID" value="NZ_BMWP01000019.1"/>
</dbReference>
<keyword evidence="9" id="KW-1185">Reference proteome</keyword>
<comment type="subcellular location">
    <subcellularLocation>
        <location evidence="1">Cell membrane</location>
        <topology evidence="1">Multi-pass membrane protein</topology>
    </subcellularLocation>
</comment>
<feature type="transmembrane region" description="Helical" evidence="7">
    <location>
        <begin position="170"/>
        <end position="193"/>
    </location>
</feature>
<evidence type="ECO:0000256" key="1">
    <source>
        <dbReference type="ARBA" id="ARBA00004651"/>
    </source>
</evidence>
<dbReference type="Proteomes" id="UP000634668">
    <property type="component" value="Unassembled WGS sequence"/>
</dbReference>
<gene>
    <name evidence="8" type="ORF">GCM10007383_27160</name>
</gene>
<feature type="transmembrane region" description="Helical" evidence="7">
    <location>
        <begin position="291"/>
        <end position="310"/>
    </location>
</feature>
<comment type="caution">
    <text evidence="8">The sequence shown here is derived from an EMBL/GenBank/DDBJ whole genome shotgun (WGS) entry which is preliminary data.</text>
</comment>
<feature type="transmembrane region" description="Helical" evidence="7">
    <location>
        <begin position="439"/>
        <end position="460"/>
    </location>
</feature>
<dbReference type="PANTHER" id="PTHR30250:SF10">
    <property type="entry name" value="LIPOPOLYSACCHARIDE BIOSYNTHESIS PROTEIN WZXC"/>
    <property type="match status" value="1"/>
</dbReference>
<accession>A0A918IZZ5</accession>
<organism evidence="8 9">
    <name type="scientific">Arenibacter certesii</name>
    <dbReference type="NCBI Taxonomy" id="228955"/>
    <lineage>
        <taxon>Bacteria</taxon>
        <taxon>Pseudomonadati</taxon>
        <taxon>Bacteroidota</taxon>
        <taxon>Flavobacteriia</taxon>
        <taxon>Flavobacteriales</taxon>
        <taxon>Flavobacteriaceae</taxon>
        <taxon>Arenibacter</taxon>
    </lineage>
</organism>
<feature type="transmembrane region" description="Helical" evidence="7">
    <location>
        <begin position="41"/>
        <end position="58"/>
    </location>
</feature>
<keyword evidence="4 7" id="KW-0812">Transmembrane</keyword>
<dbReference type="PANTHER" id="PTHR30250">
    <property type="entry name" value="PST FAMILY PREDICTED COLANIC ACID TRANSPORTER"/>
    <property type="match status" value="1"/>
</dbReference>
<feature type="transmembrane region" description="Helical" evidence="7">
    <location>
        <begin position="147"/>
        <end position="164"/>
    </location>
</feature>
<evidence type="ECO:0000256" key="7">
    <source>
        <dbReference type="SAM" id="Phobius"/>
    </source>
</evidence>
<proteinExistence type="inferred from homology"/>
<evidence type="ECO:0000256" key="6">
    <source>
        <dbReference type="ARBA" id="ARBA00023136"/>
    </source>
</evidence>
<keyword evidence="5 7" id="KW-1133">Transmembrane helix</keyword>
<reference evidence="8" key="2">
    <citation type="submission" date="2020-09" db="EMBL/GenBank/DDBJ databases">
        <authorList>
            <person name="Sun Q."/>
            <person name="Kim S."/>
        </authorList>
    </citation>
    <scope>NUCLEOTIDE SEQUENCE</scope>
    <source>
        <strain evidence="8">KCTC 12113</strain>
    </source>
</reference>
<sequence length="477" mass="54304">MSLGSQMFKGMAWSAIERLSVQAVQFVIGIILARILTPKEYGIIGILLVFIVISNVFIDSGFTKALIQKQKRTEADISTVFWFNILISIICYLLLWISAPFIAEFYDLTDLTLLLRVISFSLIINALFTIPITLLTIDLDFKAISKINLIATIISGIIAVYFAYTGFGVWALVIQIMARSTFTAVLTWFLIKWRPLFVFSKLSIKELFSYGSKLLASSLLNTTVNNFYALFIAKLISTKDLGFYTRGTQFSDMVFGILSAVLDSVLLPGLSTIQDQRELLIKYTRTIIKSTALFTIPIFLFLAILAEPLIKVLLTEKWLPAVPIMQIFCVARLVTVISGININLLYVIGRTDLALRQNYFKIVIRVVAFIIALKYGIYYIALAELISTFIHFFINSYYPGKIMNYGALNQIKDISKIIFISILIVLISFVLMQVIDNEILQLCIIPIIMIFLYISLIRWFKIPEYFQLMIRIKTLLR</sequence>
<name>A0A918IZZ5_9FLAO</name>
<comment type="similarity">
    <text evidence="2">Belongs to the polysaccharide synthase family.</text>
</comment>
<evidence type="ECO:0000256" key="5">
    <source>
        <dbReference type="ARBA" id="ARBA00022989"/>
    </source>
</evidence>
<dbReference type="InterPro" id="IPR050833">
    <property type="entry name" value="Poly_Biosynth_Transport"/>
</dbReference>
<feature type="transmembrane region" description="Helical" evidence="7">
    <location>
        <begin position="322"/>
        <end position="346"/>
    </location>
</feature>
<dbReference type="GO" id="GO:0005886">
    <property type="term" value="C:plasma membrane"/>
    <property type="evidence" value="ECO:0007669"/>
    <property type="project" value="UniProtKB-SubCell"/>
</dbReference>
<keyword evidence="3" id="KW-1003">Cell membrane</keyword>
<feature type="transmembrane region" description="Helical" evidence="7">
    <location>
        <begin position="414"/>
        <end position="432"/>
    </location>
</feature>
<dbReference type="AlphaFoldDB" id="A0A918IZZ5"/>
<evidence type="ECO:0000313" key="9">
    <source>
        <dbReference type="Proteomes" id="UP000634668"/>
    </source>
</evidence>
<dbReference type="EMBL" id="BMWP01000019">
    <property type="protein sequence ID" value="GGW40903.1"/>
    <property type="molecule type" value="Genomic_DNA"/>
</dbReference>